<feature type="region of interest" description="Disordered" evidence="2">
    <location>
        <begin position="84"/>
        <end position="106"/>
    </location>
</feature>
<dbReference type="PANTHER" id="PTHR22895">
    <property type="entry name" value="ARMADILLO REPEAT-CONTAINING PROTEIN 6"/>
    <property type="match status" value="1"/>
</dbReference>
<dbReference type="InterPro" id="IPR016024">
    <property type="entry name" value="ARM-type_fold"/>
</dbReference>
<dbReference type="EMBL" id="CP001159">
    <property type="protein sequence ID" value="ACI64093.1"/>
    <property type="molecule type" value="Genomic_DNA"/>
</dbReference>
<dbReference type="GeneID" id="7450949"/>
<dbReference type="InParanoid" id="B5YLK4"/>
<dbReference type="RefSeq" id="XP_002295376.1">
    <property type="nucleotide sequence ID" value="XM_002295340.1"/>
</dbReference>
<dbReference type="eggNOG" id="KOG4199">
    <property type="taxonomic scope" value="Eukaryota"/>
</dbReference>
<dbReference type="AlphaFoldDB" id="B5YLK4"/>
<keyword evidence="1" id="KW-0677">Repeat</keyword>
<protein>
    <submittedName>
        <fullName evidence="3">Uncharacterized protein</fullName>
    </submittedName>
</protein>
<sequence length="805" mass="84896">MSSSTLLSQELFDETILENEEAFDLSHEEALKETVDQFLSQLGLGGVVCSADLLLGDHHDDDMMVGAVTNGAATEGGGLDVAAADGDDGVDTPPRTTTTTTTTTTTVQTIPTQLLPLSHLILSHPHSSHGKHARLNRSHFQISLELLDGLVGVDGKIAHVALAGSDDKVKEVVAALENVGRHCMLGDYYWNEECGNECAQSVNQHERHSSSSPLPYLAIFQRTSSIYTLMSFLSVVDPDTLSNSITTLTPTSTCSNNNSLTILQTTIRTISSILSSSPNHDDKGGKCALIRGELRDVFVPALGRVVGLIGGFVSGAAATNGNEGGLNENGSTMDNSTKENDDTVTTITEKTSILTNLLQLGTNATRGCESGKVAFVLATVPESMMKISKRGGVAVLVACLSLAQTTLPSPTTTTATLQSTTTMNKILIESCNLLSSLCRYDDFRDPSASTGGAIGAAGVNTSSAHDHAMEFHRAGVESLLVKIAKEVLSQLSLEEGGEGGGDVVVVERLAIAVLTALRVLAVNDEIIQTMVALGLLPVVTKALQLGVTVDESTTAVGVGDNATNKASTIRKQRLTAASLGLLRNLCGNDEIKTNLCLGSSEQTSPSSTPSTLPYLLQAMQIYPSIALLQEHACGTLAAMALRRPANARAIIESGGPRLILLAMKLHEMNVNVQRQGALAVRNIVSRLLRETTDGSASTTDASPAGIVDERSTIRDAFLELGAEDTLRSIAGRHQGSVDEAYAALRDLGCAVSLVKFDAEDLQSNAVKRPMMFGEKHNSNFRPVFDDSEDLTEGLEGAASQFGASV</sequence>
<reference evidence="3 4" key="2">
    <citation type="journal article" date="2008" name="Nature">
        <title>The Phaeodactylum genome reveals the evolutionary history of diatom genomes.</title>
        <authorList>
            <person name="Bowler C."/>
            <person name="Allen A.E."/>
            <person name="Badger J.H."/>
            <person name="Grimwood J."/>
            <person name="Jabbari K."/>
            <person name="Kuo A."/>
            <person name="Maheswari U."/>
            <person name="Martens C."/>
            <person name="Maumus F."/>
            <person name="Otillar R.P."/>
            <person name="Rayko E."/>
            <person name="Salamov A."/>
            <person name="Vandepoele K."/>
            <person name="Beszteri B."/>
            <person name="Gruber A."/>
            <person name="Heijde M."/>
            <person name="Katinka M."/>
            <person name="Mock T."/>
            <person name="Valentin K."/>
            <person name="Verret F."/>
            <person name="Berges J.A."/>
            <person name="Brownlee C."/>
            <person name="Cadoret J.P."/>
            <person name="Chiovitti A."/>
            <person name="Choi C.J."/>
            <person name="Coesel S."/>
            <person name="De Martino A."/>
            <person name="Detter J.C."/>
            <person name="Durkin C."/>
            <person name="Falciatore A."/>
            <person name="Fournet J."/>
            <person name="Haruta M."/>
            <person name="Huysman M.J."/>
            <person name="Jenkins B.D."/>
            <person name="Jiroutova K."/>
            <person name="Jorgensen R.E."/>
            <person name="Joubert Y."/>
            <person name="Kaplan A."/>
            <person name="Kroger N."/>
            <person name="Kroth P.G."/>
            <person name="La Roche J."/>
            <person name="Lindquist E."/>
            <person name="Lommer M."/>
            <person name="Martin-Jezequel V."/>
            <person name="Lopez P.J."/>
            <person name="Lucas S."/>
            <person name="Mangogna M."/>
            <person name="McGinnis K."/>
            <person name="Medlin L.K."/>
            <person name="Montsant A."/>
            <person name="Oudot-Le Secq M.P."/>
            <person name="Napoli C."/>
            <person name="Obornik M."/>
            <person name="Parker M.S."/>
            <person name="Petit J.L."/>
            <person name="Porcel B.M."/>
            <person name="Poulsen N."/>
            <person name="Robison M."/>
            <person name="Rychlewski L."/>
            <person name="Rynearson T.A."/>
            <person name="Schmutz J."/>
            <person name="Shapiro H."/>
            <person name="Siaut M."/>
            <person name="Stanley M."/>
            <person name="Sussman M.R."/>
            <person name="Taylor A.R."/>
            <person name="Vardi A."/>
            <person name="von Dassow P."/>
            <person name="Vyverman W."/>
            <person name="Willis A."/>
            <person name="Wyrwicz L.S."/>
            <person name="Rokhsar D.S."/>
            <person name="Weissenbach J."/>
            <person name="Armbrust E.V."/>
            <person name="Green B.R."/>
            <person name="Van de Peer Y."/>
            <person name="Grigoriev I.V."/>
        </authorList>
    </citation>
    <scope>NUCLEOTIDE SEQUENCE [LARGE SCALE GENOMIC DNA]</scope>
    <source>
        <strain evidence="3 4">CCMP1335</strain>
    </source>
</reference>
<keyword evidence="4" id="KW-1185">Reference proteome</keyword>
<dbReference type="InterPro" id="IPR011989">
    <property type="entry name" value="ARM-like"/>
</dbReference>
<dbReference type="HOGENOM" id="CLU_350072_0_0_1"/>
<gene>
    <name evidence="3" type="ORF">THAPS_10812</name>
</gene>
<dbReference type="PaxDb" id="35128-Thaps10812"/>
<organism evidence="3 4">
    <name type="scientific">Thalassiosira pseudonana</name>
    <name type="common">Marine diatom</name>
    <name type="synonym">Cyclotella nana</name>
    <dbReference type="NCBI Taxonomy" id="35128"/>
    <lineage>
        <taxon>Eukaryota</taxon>
        <taxon>Sar</taxon>
        <taxon>Stramenopiles</taxon>
        <taxon>Ochrophyta</taxon>
        <taxon>Bacillariophyta</taxon>
        <taxon>Coscinodiscophyceae</taxon>
        <taxon>Thalassiosirophycidae</taxon>
        <taxon>Thalassiosirales</taxon>
        <taxon>Thalassiosiraceae</taxon>
        <taxon>Thalassiosira</taxon>
    </lineage>
</organism>
<proteinExistence type="predicted"/>
<evidence type="ECO:0000256" key="1">
    <source>
        <dbReference type="ARBA" id="ARBA00022737"/>
    </source>
</evidence>
<dbReference type="Proteomes" id="UP000001449">
    <property type="component" value="Chromosome 18"/>
</dbReference>
<dbReference type="Gene3D" id="1.25.10.10">
    <property type="entry name" value="Leucine-rich Repeat Variant"/>
    <property type="match status" value="1"/>
</dbReference>
<evidence type="ECO:0000313" key="4">
    <source>
        <dbReference type="Proteomes" id="UP000001449"/>
    </source>
</evidence>
<evidence type="ECO:0000256" key="2">
    <source>
        <dbReference type="SAM" id="MobiDB-lite"/>
    </source>
</evidence>
<evidence type="ECO:0000313" key="3">
    <source>
        <dbReference type="EMBL" id="ACI64093.1"/>
    </source>
</evidence>
<dbReference type="SUPFAM" id="SSF48371">
    <property type="entry name" value="ARM repeat"/>
    <property type="match status" value="1"/>
</dbReference>
<dbReference type="PANTHER" id="PTHR22895:SF0">
    <property type="entry name" value="ARMADILLO REPEAT-CONTAINING PROTEIN 6"/>
    <property type="match status" value="1"/>
</dbReference>
<reference evidence="3 4" key="1">
    <citation type="journal article" date="2004" name="Science">
        <title>The genome of the diatom Thalassiosira pseudonana: ecology, evolution, and metabolism.</title>
        <authorList>
            <person name="Armbrust E.V."/>
            <person name="Berges J.A."/>
            <person name="Bowler C."/>
            <person name="Green B.R."/>
            <person name="Martinez D."/>
            <person name="Putnam N.H."/>
            <person name="Zhou S."/>
            <person name="Allen A.E."/>
            <person name="Apt K.E."/>
            <person name="Bechner M."/>
            <person name="Brzezinski M.A."/>
            <person name="Chaal B.K."/>
            <person name="Chiovitti A."/>
            <person name="Davis A.K."/>
            <person name="Demarest M.S."/>
            <person name="Detter J.C."/>
            <person name="Glavina T."/>
            <person name="Goodstein D."/>
            <person name="Hadi M.Z."/>
            <person name="Hellsten U."/>
            <person name="Hildebrand M."/>
            <person name="Jenkins B.D."/>
            <person name="Jurka J."/>
            <person name="Kapitonov V.V."/>
            <person name="Kroger N."/>
            <person name="Lau W.W."/>
            <person name="Lane T.W."/>
            <person name="Larimer F.W."/>
            <person name="Lippmeier J.C."/>
            <person name="Lucas S."/>
            <person name="Medina M."/>
            <person name="Montsant A."/>
            <person name="Obornik M."/>
            <person name="Parker M.S."/>
            <person name="Palenik B."/>
            <person name="Pazour G.J."/>
            <person name="Richardson P.M."/>
            <person name="Rynearson T.A."/>
            <person name="Saito M.A."/>
            <person name="Schwartz D.C."/>
            <person name="Thamatrakoln K."/>
            <person name="Valentin K."/>
            <person name="Vardi A."/>
            <person name="Wilkerson F.P."/>
            <person name="Rokhsar D.S."/>
        </authorList>
    </citation>
    <scope>NUCLEOTIDE SEQUENCE [LARGE SCALE GENOMIC DNA]</scope>
    <source>
        <strain evidence="3 4">CCMP1335</strain>
    </source>
</reference>
<feature type="compositionally biased region" description="Low complexity" evidence="2">
    <location>
        <begin position="91"/>
        <end position="106"/>
    </location>
</feature>
<accession>B5YLK4</accession>
<dbReference type="KEGG" id="tps:THAPS_10812"/>
<name>B5YLK4_THAPS</name>
<dbReference type="InterPro" id="IPR000225">
    <property type="entry name" value="Armadillo"/>
</dbReference>
<dbReference type="SMART" id="SM00185">
    <property type="entry name" value="ARM"/>
    <property type="match status" value="2"/>
</dbReference>